<dbReference type="SUPFAM" id="SSF56655">
    <property type="entry name" value="Carbohydrate phosphatase"/>
    <property type="match status" value="1"/>
</dbReference>
<name>A0A9W4U449_9PLEO</name>
<dbReference type="GO" id="GO:0046872">
    <property type="term" value="F:metal ion binding"/>
    <property type="evidence" value="ECO:0007669"/>
    <property type="project" value="UniProtKB-KW"/>
</dbReference>
<comment type="pathway">
    <text evidence="7">Polyol metabolism; myo-inositol biosynthesis; myo-inositol from D-glucose 6-phosphate: step 2/2.</text>
</comment>
<evidence type="ECO:0000256" key="4">
    <source>
        <dbReference type="ARBA" id="ARBA00022723"/>
    </source>
</evidence>
<feature type="binding site" evidence="6">
    <location>
        <position position="112"/>
    </location>
    <ligand>
        <name>Mg(2+)</name>
        <dbReference type="ChEBI" id="CHEBI:18420"/>
        <label>1</label>
        <note>catalytic</note>
    </ligand>
</feature>
<evidence type="ECO:0000256" key="5">
    <source>
        <dbReference type="ARBA" id="ARBA00022842"/>
    </source>
</evidence>
<evidence type="ECO:0000313" key="9">
    <source>
        <dbReference type="EMBL" id="CAI6274400.1"/>
    </source>
</evidence>
<keyword evidence="7" id="KW-0378">Hydrolase</keyword>
<feature type="binding site" evidence="6">
    <location>
        <position position="278"/>
    </location>
    <ligand>
        <name>Mg(2+)</name>
        <dbReference type="ChEBI" id="CHEBI:18420"/>
        <label>1</label>
        <note>catalytic</note>
    </ligand>
</feature>
<dbReference type="GO" id="GO:0008934">
    <property type="term" value="F:inositol monophosphate 1-phosphatase activity"/>
    <property type="evidence" value="ECO:0007669"/>
    <property type="project" value="InterPro"/>
</dbReference>
<dbReference type="InterPro" id="IPR000760">
    <property type="entry name" value="Inositol_monophosphatase-like"/>
</dbReference>
<protein>
    <recommendedName>
        <fullName evidence="7">Inositol-1-monophosphatase</fullName>
        <ecNumber evidence="7">3.1.3.25</ecNumber>
    </recommendedName>
</protein>
<evidence type="ECO:0000256" key="6">
    <source>
        <dbReference type="PIRSR" id="PIRSR600760-2"/>
    </source>
</evidence>
<keyword evidence="4 6" id="KW-0479">Metal-binding</keyword>
<reference evidence="9" key="1">
    <citation type="submission" date="2023-01" db="EMBL/GenBank/DDBJ databases">
        <authorList>
            <person name="Van Ghelder C."/>
            <person name="Rancurel C."/>
        </authorList>
    </citation>
    <scope>NUCLEOTIDE SEQUENCE</scope>
    <source>
        <strain evidence="9">CNCM I-4278</strain>
    </source>
</reference>
<dbReference type="OrthoDB" id="10254945at2759"/>
<feature type="binding site" evidence="6">
    <location>
        <position position="130"/>
    </location>
    <ligand>
        <name>Mg(2+)</name>
        <dbReference type="ChEBI" id="CHEBI:18420"/>
        <label>1</label>
        <note>catalytic</note>
    </ligand>
</feature>
<keyword evidence="10" id="KW-1185">Reference proteome</keyword>
<dbReference type="GO" id="GO:0007165">
    <property type="term" value="P:signal transduction"/>
    <property type="evidence" value="ECO:0007669"/>
    <property type="project" value="TreeGrafter"/>
</dbReference>
<dbReference type="EMBL" id="CAOQHR010000001">
    <property type="protein sequence ID" value="CAI6274400.1"/>
    <property type="molecule type" value="Genomic_DNA"/>
</dbReference>
<comment type="cofactor">
    <cofactor evidence="2 6 7">
        <name>Mg(2+)</name>
        <dbReference type="ChEBI" id="CHEBI:18420"/>
    </cofactor>
</comment>
<feature type="region of interest" description="Disordered" evidence="8">
    <location>
        <begin position="1"/>
        <end position="22"/>
    </location>
</feature>
<evidence type="ECO:0000256" key="1">
    <source>
        <dbReference type="ARBA" id="ARBA00001033"/>
    </source>
</evidence>
<feature type="binding site" evidence="6">
    <location>
        <position position="132"/>
    </location>
    <ligand>
        <name>Mg(2+)</name>
        <dbReference type="ChEBI" id="CHEBI:18420"/>
        <label>1</label>
        <note>catalytic</note>
    </ligand>
</feature>
<dbReference type="GO" id="GO:0046854">
    <property type="term" value="P:phosphatidylinositol phosphate biosynthetic process"/>
    <property type="evidence" value="ECO:0007669"/>
    <property type="project" value="InterPro"/>
</dbReference>
<proteinExistence type="inferred from homology"/>
<dbReference type="CDD" id="cd01639">
    <property type="entry name" value="IMPase"/>
    <property type="match status" value="1"/>
</dbReference>
<comment type="similarity">
    <text evidence="3 7">Belongs to the inositol monophosphatase superfamily.</text>
</comment>
<dbReference type="PANTHER" id="PTHR20854:SF4">
    <property type="entry name" value="INOSITOL-1-MONOPHOSPHATASE-RELATED"/>
    <property type="match status" value="1"/>
</dbReference>
<comment type="caution">
    <text evidence="9">The sequence shown here is derived from an EMBL/GenBank/DDBJ whole genome shotgun (WGS) entry which is preliminary data.</text>
</comment>
<evidence type="ECO:0000256" key="3">
    <source>
        <dbReference type="ARBA" id="ARBA00009759"/>
    </source>
</evidence>
<dbReference type="InterPro" id="IPR033942">
    <property type="entry name" value="IMPase"/>
</dbReference>
<dbReference type="Pfam" id="PF00459">
    <property type="entry name" value="Inositol_P"/>
    <property type="match status" value="1"/>
</dbReference>
<dbReference type="EC" id="3.1.3.25" evidence="7"/>
<evidence type="ECO:0000256" key="7">
    <source>
        <dbReference type="RuleBase" id="RU364068"/>
    </source>
</evidence>
<comment type="catalytic activity">
    <reaction evidence="1 7">
        <text>a myo-inositol phosphate + H2O = myo-inositol + phosphate</text>
        <dbReference type="Rhea" id="RHEA:24056"/>
        <dbReference type="ChEBI" id="CHEBI:15377"/>
        <dbReference type="ChEBI" id="CHEBI:17268"/>
        <dbReference type="ChEBI" id="CHEBI:43474"/>
        <dbReference type="ChEBI" id="CHEBI:84139"/>
        <dbReference type="EC" id="3.1.3.25"/>
    </reaction>
</comment>
<dbReference type="PANTHER" id="PTHR20854">
    <property type="entry name" value="INOSITOL MONOPHOSPHATASE"/>
    <property type="match status" value="1"/>
</dbReference>
<keyword evidence="5 6" id="KW-0460">Magnesium</keyword>
<feature type="compositionally biased region" description="Low complexity" evidence="8">
    <location>
        <begin position="1"/>
        <end position="15"/>
    </location>
</feature>
<feature type="binding site" evidence="6">
    <location>
        <position position="133"/>
    </location>
    <ligand>
        <name>Mg(2+)</name>
        <dbReference type="ChEBI" id="CHEBI:18420"/>
        <label>1</label>
        <note>catalytic</note>
    </ligand>
</feature>
<dbReference type="Gene3D" id="3.30.540.10">
    <property type="entry name" value="Fructose-1,6-Bisphosphatase, subunit A, domain 1"/>
    <property type="match status" value="1"/>
</dbReference>
<dbReference type="GO" id="GO:0006020">
    <property type="term" value="P:inositol metabolic process"/>
    <property type="evidence" value="ECO:0007669"/>
    <property type="project" value="TreeGrafter"/>
</dbReference>
<evidence type="ECO:0000313" key="10">
    <source>
        <dbReference type="Proteomes" id="UP001152607"/>
    </source>
</evidence>
<dbReference type="PROSITE" id="PS00630">
    <property type="entry name" value="IMP_2"/>
    <property type="match status" value="1"/>
</dbReference>
<dbReference type="PRINTS" id="PR00377">
    <property type="entry name" value="IMPHPHTASES"/>
</dbReference>
<dbReference type="Gene3D" id="3.40.190.80">
    <property type="match status" value="1"/>
</dbReference>
<accession>A0A9W4U449</accession>
<gene>
    <name evidence="9" type="ORF">PDIGIT_LOCUS1854</name>
</gene>
<sequence>MSASQSSSSAQAPPSDVEASRAKISEAKAQAFRHTLAKYDLNEDILQKIHDTFVEIAKDAGQIMKGAERKSLSSAAIKDNTTDLVTKYDKKIEEDARLRLHNVFPAIEFLGEETFGAGTVLSDKPTVVLDPIDGTLNFTRGVRYCAVSIALVLEKKPIIGVVYSPFEGELFTAIRGKGSHRTKMNDEGSVIEKVQLPLPEHYGRPMPNLKGCLLGFEWGHKREGPNWDLRTQVLIWLLAANGAMCKSIRTRGSCALDFCNVALGEFDAYWDCDAKVWDVAAGWCIVEEAGGIVASVNPGDWQPTMEGRVYFPIRKAEPEEQKAVVGEFWAHMGERRFQYGATGTLKDPEEQPKERKTWFSYFRASIW</sequence>
<evidence type="ECO:0000256" key="8">
    <source>
        <dbReference type="SAM" id="MobiDB-lite"/>
    </source>
</evidence>
<dbReference type="InterPro" id="IPR020550">
    <property type="entry name" value="Inositol_monophosphatase_CS"/>
</dbReference>
<dbReference type="AlphaFoldDB" id="A0A9W4U449"/>
<dbReference type="Proteomes" id="UP001152607">
    <property type="component" value="Unassembled WGS sequence"/>
</dbReference>
<organism evidence="9 10">
    <name type="scientific">Periconia digitata</name>
    <dbReference type="NCBI Taxonomy" id="1303443"/>
    <lineage>
        <taxon>Eukaryota</taxon>
        <taxon>Fungi</taxon>
        <taxon>Dikarya</taxon>
        <taxon>Ascomycota</taxon>
        <taxon>Pezizomycotina</taxon>
        <taxon>Dothideomycetes</taxon>
        <taxon>Pleosporomycetidae</taxon>
        <taxon>Pleosporales</taxon>
        <taxon>Massarineae</taxon>
        <taxon>Periconiaceae</taxon>
        <taxon>Periconia</taxon>
    </lineage>
</organism>
<evidence type="ECO:0000256" key="2">
    <source>
        <dbReference type="ARBA" id="ARBA00001946"/>
    </source>
</evidence>